<dbReference type="InterPro" id="IPR017871">
    <property type="entry name" value="ABC_transporter-like_CS"/>
</dbReference>
<evidence type="ECO:0000313" key="6">
    <source>
        <dbReference type="Proteomes" id="UP001059480"/>
    </source>
</evidence>
<reference evidence="5" key="3">
    <citation type="journal article" date="2023" name="Microbiol. Resour. Announc.">
        <title>Draft Genome Sequence of Granulicatella sp. Strain S8, Isolated from a Marine Fish, Seriola quinqueradiata.</title>
        <authorList>
            <person name="Lee M."/>
            <person name="Farooq A."/>
            <person name="Jeong J.B."/>
            <person name="Jung M.Y."/>
        </authorList>
    </citation>
    <scope>NUCLEOTIDE SEQUENCE</scope>
    <source>
        <strain evidence="5">S8</strain>
    </source>
</reference>
<dbReference type="InterPro" id="IPR027417">
    <property type="entry name" value="P-loop_NTPase"/>
</dbReference>
<evidence type="ECO:0000256" key="1">
    <source>
        <dbReference type="ARBA" id="ARBA00022448"/>
    </source>
</evidence>
<accession>A0ABT1WL65</accession>
<keyword evidence="6" id="KW-1185">Reference proteome</keyword>
<reference evidence="5" key="1">
    <citation type="submission" date="2022-07" db="EMBL/GenBank/DDBJ databases">
        <authorList>
            <person name="Jung M.-Y."/>
            <person name="Lee M."/>
        </authorList>
    </citation>
    <scope>NUCLEOTIDE SEQUENCE</scope>
    <source>
        <strain evidence="5">S8</strain>
    </source>
</reference>
<dbReference type="SMART" id="SM00382">
    <property type="entry name" value="AAA"/>
    <property type="match status" value="1"/>
</dbReference>
<dbReference type="PANTHER" id="PTHR42939">
    <property type="entry name" value="ABC TRANSPORTER ATP-BINDING PROTEIN ALBC-RELATED"/>
    <property type="match status" value="1"/>
</dbReference>
<evidence type="ECO:0000313" key="5">
    <source>
        <dbReference type="EMBL" id="MCQ9209273.1"/>
    </source>
</evidence>
<keyword evidence="2" id="KW-0547">Nucleotide-binding</keyword>
<evidence type="ECO:0000256" key="3">
    <source>
        <dbReference type="ARBA" id="ARBA00022840"/>
    </source>
</evidence>
<dbReference type="InterPro" id="IPR051782">
    <property type="entry name" value="ABC_Transporter_VariousFunc"/>
</dbReference>
<evidence type="ECO:0000256" key="2">
    <source>
        <dbReference type="ARBA" id="ARBA00022741"/>
    </source>
</evidence>
<feature type="domain" description="ABC transporter" evidence="4">
    <location>
        <begin position="2"/>
        <end position="232"/>
    </location>
</feature>
<keyword evidence="1" id="KW-0813">Transport</keyword>
<dbReference type="InterPro" id="IPR003593">
    <property type="entry name" value="AAA+_ATPase"/>
</dbReference>
<dbReference type="RefSeq" id="WP_256944378.1">
    <property type="nucleotide sequence ID" value="NZ_JANHNZ010000001.1"/>
</dbReference>
<dbReference type="Gene3D" id="3.40.50.300">
    <property type="entry name" value="P-loop containing nucleotide triphosphate hydrolases"/>
    <property type="match status" value="1"/>
</dbReference>
<proteinExistence type="predicted"/>
<dbReference type="EMBL" id="JANHNZ010000001">
    <property type="protein sequence ID" value="MCQ9209273.1"/>
    <property type="molecule type" value="Genomic_DNA"/>
</dbReference>
<keyword evidence="3 5" id="KW-0067">ATP-binding</keyword>
<dbReference type="GO" id="GO:0005524">
    <property type="term" value="F:ATP binding"/>
    <property type="evidence" value="ECO:0007669"/>
    <property type="project" value="UniProtKB-KW"/>
</dbReference>
<dbReference type="InterPro" id="IPR003439">
    <property type="entry name" value="ABC_transporter-like_ATP-bd"/>
</dbReference>
<reference evidence="5" key="2">
    <citation type="journal article" date="2023" name="Curr. Microbiol.">
        <title>Granulicatella seriolae sp. nov., a Novel Facultative Anaerobe Isolated from Yellowtail Marine Fish.</title>
        <authorList>
            <person name="Lee M."/>
            <person name="Choi Y.J."/>
            <person name="Farooq A."/>
            <person name="Jeong J.B."/>
            <person name="Jung M.Y."/>
        </authorList>
    </citation>
    <scope>NUCLEOTIDE SEQUENCE</scope>
    <source>
        <strain evidence="5">S8</strain>
    </source>
</reference>
<sequence>MIEFRQVTKKYGKKVALNDFSIQIPSGQIIGIIGHNGAGKSTALKSLVSIIDPSEGEIWVDGLELSANRLAIKSKIGYVSDSPDLFLKLTAFEVWELVASAFQMGDEDFQKRLDWLLTLFNFKEEQFGVIESFSHGMRQKVFVIAALLSNPDIWILDEPMTGLDPQSAFELKGLMRNHAKEGNTVIFSTHVLEVAETLCDQIAILKKGQLIFFGTVEELKAANPQASLESIYLEMTGLKNPDVIEQLDLENKEETNLTPMEGMVGDSLVKEVDEHEN</sequence>
<protein>
    <submittedName>
        <fullName evidence="5">ABC transporter ATP-binding protein</fullName>
    </submittedName>
</protein>
<name>A0ABT1WL65_9LACT</name>
<dbReference type="SUPFAM" id="SSF52540">
    <property type="entry name" value="P-loop containing nucleoside triphosphate hydrolases"/>
    <property type="match status" value="1"/>
</dbReference>
<evidence type="ECO:0000259" key="4">
    <source>
        <dbReference type="PROSITE" id="PS50893"/>
    </source>
</evidence>
<dbReference type="PROSITE" id="PS50893">
    <property type="entry name" value="ABC_TRANSPORTER_2"/>
    <property type="match status" value="1"/>
</dbReference>
<comment type="caution">
    <text evidence="5">The sequence shown here is derived from an EMBL/GenBank/DDBJ whole genome shotgun (WGS) entry which is preliminary data.</text>
</comment>
<dbReference type="PANTHER" id="PTHR42939:SF1">
    <property type="entry name" value="ABC TRANSPORTER ATP-BINDING PROTEIN ALBC-RELATED"/>
    <property type="match status" value="1"/>
</dbReference>
<dbReference type="Pfam" id="PF00005">
    <property type="entry name" value="ABC_tran"/>
    <property type="match status" value="1"/>
</dbReference>
<dbReference type="PROSITE" id="PS00211">
    <property type="entry name" value="ABC_TRANSPORTER_1"/>
    <property type="match status" value="1"/>
</dbReference>
<organism evidence="5 6">
    <name type="scientific">Granulicatella seriolae</name>
    <dbReference type="NCBI Taxonomy" id="2967226"/>
    <lineage>
        <taxon>Bacteria</taxon>
        <taxon>Bacillati</taxon>
        <taxon>Bacillota</taxon>
        <taxon>Bacilli</taxon>
        <taxon>Lactobacillales</taxon>
        <taxon>Carnobacteriaceae</taxon>
        <taxon>Granulicatella</taxon>
    </lineage>
</organism>
<dbReference type="Proteomes" id="UP001059480">
    <property type="component" value="Unassembled WGS sequence"/>
</dbReference>
<gene>
    <name evidence="5" type="ORF">NPA36_01660</name>
</gene>
<dbReference type="CDD" id="cd03230">
    <property type="entry name" value="ABC_DR_subfamily_A"/>
    <property type="match status" value="1"/>
</dbReference>